<proteinExistence type="predicted"/>
<feature type="transmembrane region" description="Helical" evidence="5">
    <location>
        <begin position="120"/>
        <end position="139"/>
    </location>
</feature>
<comment type="subcellular location">
    <subcellularLocation>
        <location evidence="1">Membrane</location>
        <topology evidence="1">Multi-pass membrane protein</topology>
    </subcellularLocation>
</comment>
<feature type="transmembrane region" description="Helical" evidence="5">
    <location>
        <begin position="192"/>
        <end position="213"/>
    </location>
</feature>
<feature type="transmembrane region" description="Helical" evidence="5">
    <location>
        <begin position="25"/>
        <end position="58"/>
    </location>
</feature>
<evidence type="ECO:0000313" key="8">
    <source>
        <dbReference type="Proteomes" id="UP000192775"/>
    </source>
</evidence>
<keyword evidence="8" id="KW-1185">Reference proteome</keyword>
<feature type="transmembrane region" description="Helical" evidence="5">
    <location>
        <begin position="289"/>
        <end position="309"/>
    </location>
</feature>
<sequence length="343" mass="35085">MGAWTLDLVRVGPAPHPRWPIATQAALAMALPVGLFTVVGQPLVGLQAAGGAFTALYLASATVRERAKALPLVGVLLLACAAAGTAAAADPTAVLLGLVAVTVVSSALAYAFALGPPGPVFFVLVYGMATTVTAAVDGARRVEPLAFLAAFAVGCLLAYAVAVAPLVVPGVRRRPARALRALLPGPRLSLDARLLLVRVVIVAVAGTVLSALWVDQERVYWTVCSGVAVIGLSAGRRTAMLRGSQRFVGTVVGAGLFALIALVSIPAPLLALVLAALQFLIELVVVRNYALALVFITPLVLLISTAAVPGADPGGLASERVVDTLLGAVLGMLTAFIHPRQDR</sequence>
<dbReference type="Proteomes" id="UP000192775">
    <property type="component" value="Chromosome"/>
</dbReference>
<evidence type="ECO:0000259" key="6">
    <source>
        <dbReference type="Pfam" id="PF13515"/>
    </source>
</evidence>
<organism evidence="7 8">
    <name type="scientific">Cnuibacter physcomitrellae</name>
    <dbReference type="NCBI Taxonomy" id="1619308"/>
    <lineage>
        <taxon>Bacteria</taxon>
        <taxon>Bacillati</taxon>
        <taxon>Actinomycetota</taxon>
        <taxon>Actinomycetes</taxon>
        <taxon>Micrococcales</taxon>
        <taxon>Microbacteriaceae</taxon>
        <taxon>Cnuibacter</taxon>
    </lineage>
</organism>
<evidence type="ECO:0000256" key="1">
    <source>
        <dbReference type="ARBA" id="ARBA00004141"/>
    </source>
</evidence>
<feature type="transmembrane region" description="Helical" evidence="5">
    <location>
        <begin position="321"/>
        <end position="338"/>
    </location>
</feature>
<keyword evidence="4 5" id="KW-0472">Membrane</keyword>
<feature type="transmembrane region" description="Helical" evidence="5">
    <location>
        <begin position="70"/>
        <end position="88"/>
    </location>
</feature>
<gene>
    <name evidence="7" type="ORF">B5808_12215</name>
</gene>
<dbReference type="InterPro" id="IPR049453">
    <property type="entry name" value="Memb_transporter_dom"/>
</dbReference>
<keyword evidence="3 5" id="KW-1133">Transmembrane helix</keyword>
<accession>A0A1X9LQ86</accession>
<dbReference type="EMBL" id="CP020715">
    <property type="protein sequence ID" value="ARJ07355.1"/>
    <property type="molecule type" value="Genomic_DNA"/>
</dbReference>
<evidence type="ECO:0000256" key="5">
    <source>
        <dbReference type="SAM" id="Phobius"/>
    </source>
</evidence>
<evidence type="ECO:0000313" key="7">
    <source>
        <dbReference type="EMBL" id="ARJ07355.1"/>
    </source>
</evidence>
<feature type="transmembrane region" description="Helical" evidence="5">
    <location>
        <begin position="94"/>
        <end position="113"/>
    </location>
</feature>
<dbReference type="KEGG" id="cphy:B5808_12215"/>
<evidence type="ECO:0000256" key="3">
    <source>
        <dbReference type="ARBA" id="ARBA00022989"/>
    </source>
</evidence>
<name>A0A1X9LQ86_9MICO</name>
<dbReference type="AlphaFoldDB" id="A0A1X9LQ86"/>
<dbReference type="Pfam" id="PF13515">
    <property type="entry name" value="FUSC_2"/>
    <property type="match status" value="1"/>
</dbReference>
<feature type="domain" description="Integral membrane bound transporter" evidence="6">
    <location>
        <begin position="209"/>
        <end position="333"/>
    </location>
</feature>
<dbReference type="GO" id="GO:0016020">
    <property type="term" value="C:membrane"/>
    <property type="evidence" value="ECO:0007669"/>
    <property type="project" value="UniProtKB-SubCell"/>
</dbReference>
<protein>
    <recommendedName>
        <fullName evidence="6">Integral membrane bound transporter domain-containing protein</fullName>
    </recommendedName>
</protein>
<keyword evidence="2 5" id="KW-0812">Transmembrane</keyword>
<feature type="transmembrane region" description="Helical" evidence="5">
    <location>
        <begin position="145"/>
        <end position="171"/>
    </location>
</feature>
<evidence type="ECO:0000256" key="4">
    <source>
        <dbReference type="ARBA" id="ARBA00023136"/>
    </source>
</evidence>
<evidence type="ECO:0000256" key="2">
    <source>
        <dbReference type="ARBA" id="ARBA00022692"/>
    </source>
</evidence>
<feature type="transmembrane region" description="Helical" evidence="5">
    <location>
        <begin position="247"/>
        <end position="277"/>
    </location>
</feature>
<dbReference type="STRING" id="1619308.B5808_12215"/>
<reference evidence="7 8" key="1">
    <citation type="submission" date="2017-04" db="EMBL/GenBank/DDBJ databases">
        <authorList>
            <person name="Afonso C.L."/>
            <person name="Miller P.J."/>
            <person name="Scott M.A."/>
            <person name="Spackman E."/>
            <person name="Goraichik I."/>
            <person name="Dimitrov K.M."/>
            <person name="Suarez D.L."/>
            <person name="Swayne D.E."/>
        </authorList>
    </citation>
    <scope>NUCLEOTIDE SEQUENCE [LARGE SCALE GENOMIC DNA]</scope>
    <source>
        <strain evidence="8">XA(T)</strain>
    </source>
</reference>